<evidence type="ECO:0000313" key="2">
    <source>
        <dbReference type="Proteomes" id="UP000292082"/>
    </source>
</evidence>
<reference evidence="1 2" key="1">
    <citation type="submission" date="2019-01" db="EMBL/GenBank/DDBJ databases">
        <title>Draft genome sequences of three monokaryotic isolates of the white-rot basidiomycete fungus Dichomitus squalens.</title>
        <authorList>
            <consortium name="DOE Joint Genome Institute"/>
            <person name="Lopez S.C."/>
            <person name="Andreopoulos B."/>
            <person name="Pangilinan J."/>
            <person name="Lipzen A."/>
            <person name="Riley R."/>
            <person name="Ahrendt S."/>
            <person name="Ng V."/>
            <person name="Barry K."/>
            <person name="Daum C."/>
            <person name="Grigoriev I.V."/>
            <person name="Hilden K.S."/>
            <person name="Makela M.R."/>
            <person name="de Vries R.P."/>
        </authorList>
    </citation>
    <scope>NUCLEOTIDE SEQUENCE [LARGE SCALE GENOMIC DNA]</scope>
    <source>
        <strain evidence="1 2">CBS 464.89</strain>
    </source>
</reference>
<accession>A0A4Q9PVB7</accession>
<dbReference type="AlphaFoldDB" id="A0A4Q9PVB7"/>
<dbReference type="EMBL" id="ML145125">
    <property type="protein sequence ID" value="TBU58379.1"/>
    <property type="molecule type" value="Genomic_DNA"/>
</dbReference>
<dbReference type="Proteomes" id="UP000292082">
    <property type="component" value="Unassembled WGS sequence"/>
</dbReference>
<sequence>MTTRPHPKNKDVWLARKSNVPSGITSDIAHPICERKSSPPPGVLCVAEETWCSPRPVPVAMFEHIVRFGLKLRTTQALGRLDHALTFN</sequence>
<gene>
    <name evidence="1" type="ORF">BD310DRAFT_879015</name>
</gene>
<evidence type="ECO:0000313" key="1">
    <source>
        <dbReference type="EMBL" id="TBU58379.1"/>
    </source>
</evidence>
<protein>
    <submittedName>
        <fullName evidence="1">Uncharacterized protein</fullName>
    </submittedName>
</protein>
<keyword evidence="2" id="KW-1185">Reference proteome</keyword>
<proteinExistence type="predicted"/>
<name>A0A4Q9PVB7_9APHY</name>
<organism evidence="1 2">
    <name type="scientific">Dichomitus squalens</name>
    <dbReference type="NCBI Taxonomy" id="114155"/>
    <lineage>
        <taxon>Eukaryota</taxon>
        <taxon>Fungi</taxon>
        <taxon>Dikarya</taxon>
        <taxon>Basidiomycota</taxon>
        <taxon>Agaricomycotina</taxon>
        <taxon>Agaricomycetes</taxon>
        <taxon>Polyporales</taxon>
        <taxon>Polyporaceae</taxon>
        <taxon>Dichomitus</taxon>
    </lineage>
</organism>